<dbReference type="SUPFAM" id="SSF51556">
    <property type="entry name" value="Metallo-dependent hydrolases"/>
    <property type="match status" value="1"/>
</dbReference>
<dbReference type="Pfam" id="PF07969">
    <property type="entry name" value="Amidohydro_3"/>
    <property type="match status" value="1"/>
</dbReference>
<evidence type="ECO:0000259" key="1">
    <source>
        <dbReference type="Pfam" id="PF07969"/>
    </source>
</evidence>
<dbReference type="InterPro" id="IPR033932">
    <property type="entry name" value="YtcJ-like"/>
</dbReference>
<dbReference type="AlphaFoldDB" id="L0A4A2"/>
<protein>
    <submittedName>
        <fullName evidence="2">Putative TIM-barrel fold metal-dependent hydrolase</fullName>
    </submittedName>
</protein>
<dbReference type="EMBL" id="CP003382">
    <property type="protein sequence ID" value="AFZ68012.1"/>
    <property type="molecule type" value="Genomic_DNA"/>
</dbReference>
<dbReference type="InterPro" id="IPR011059">
    <property type="entry name" value="Metal-dep_hydrolase_composite"/>
</dbReference>
<reference evidence="3" key="1">
    <citation type="submission" date="2012-03" db="EMBL/GenBank/DDBJ databases">
        <title>Complete sequence of chromosome of Deinococcus peraridilitoris DSM 19664.</title>
        <authorList>
            <person name="Lucas S."/>
            <person name="Copeland A."/>
            <person name="Lapidus A."/>
            <person name="Glavina del Rio T."/>
            <person name="Dalin E."/>
            <person name="Tice H."/>
            <person name="Bruce D."/>
            <person name="Goodwin L."/>
            <person name="Pitluck S."/>
            <person name="Peters L."/>
            <person name="Mikhailova N."/>
            <person name="Lu M."/>
            <person name="Kyrpides N."/>
            <person name="Mavromatis K."/>
            <person name="Ivanova N."/>
            <person name="Brettin T."/>
            <person name="Detter J.C."/>
            <person name="Han C."/>
            <person name="Larimer F."/>
            <person name="Land M."/>
            <person name="Hauser L."/>
            <person name="Markowitz V."/>
            <person name="Cheng J.-F."/>
            <person name="Hugenholtz P."/>
            <person name="Woyke T."/>
            <person name="Wu D."/>
            <person name="Pukall R."/>
            <person name="Steenblock K."/>
            <person name="Brambilla E."/>
            <person name="Klenk H.-P."/>
            <person name="Eisen J.A."/>
        </authorList>
    </citation>
    <scope>NUCLEOTIDE SEQUENCE [LARGE SCALE GENOMIC DNA]</scope>
    <source>
        <strain evidence="3">DSM 19664 / LMG 22246 / CIP 109416 / KR-200</strain>
    </source>
</reference>
<dbReference type="OrthoDB" id="9767366at2"/>
<dbReference type="CDD" id="cd01300">
    <property type="entry name" value="YtcJ_like"/>
    <property type="match status" value="1"/>
</dbReference>
<name>L0A4A2_DEIPD</name>
<accession>L0A4A2</accession>
<dbReference type="Gene3D" id="3.20.20.140">
    <property type="entry name" value="Metal-dependent hydrolases"/>
    <property type="match status" value="1"/>
</dbReference>
<dbReference type="PANTHER" id="PTHR22642:SF2">
    <property type="entry name" value="PROTEIN LONG AFTER FAR-RED 3"/>
    <property type="match status" value="1"/>
</dbReference>
<dbReference type="Gene3D" id="2.30.40.10">
    <property type="entry name" value="Urease, subunit C, domain 1"/>
    <property type="match status" value="1"/>
</dbReference>
<feature type="domain" description="Amidohydrolase 3" evidence="1">
    <location>
        <begin position="56"/>
        <end position="500"/>
    </location>
</feature>
<dbReference type="InterPro" id="IPR013108">
    <property type="entry name" value="Amidohydro_3"/>
</dbReference>
<dbReference type="GO" id="GO:0016810">
    <property type="term" value="F:hydrolase activity, acting on carbon-nitrogen (but not peptide) bonds"/>
    <property type="evidence" value="ECO:0007669"/>
    <property type="project" value="InterPro"/>
</dbReference>
<evidence type="ECO:0000313" key="3">
    <source>
        <dbReference type="Proteomes" id="UP000010467"/>
    </source>
</evidence>
<dbReference type="Gene3D" id="3.10.310.70">
    <property type="match status" value="1"/>
</dbReference>
<dbReference type="SUPFAM" id="SSF51338">
    <property type="entry name" value="Composite domain of metallo-dependent hydrolases"/>
    <property type="match status" value="1"/>
</dbReference>
<dbReference type="InterPro" id="IPR032466">
    <property type="entry name" value="Metal_Hydrolase"/>
</dbReference>
<dbReference type="PANTHER" id="PTHR22642">
    <property type="entry name" value="IMIDAZOLONEPROPIONASE"/>
    <property type="match status" value="1"/>
</dbReference>
<dbReference type="STRING" id="937777.Deipe_2547"/>
<dbReference type="KEGG" id="dpd:Deipe_2547"/>
<dbReference type="eggNOG" id="COG1574">
    <property type="taxonomic scope" value="Bacteria"/>
</dbReference>
<gene>
    <name evidence="2" type="ordered locus">Deipe_2547</name>
</gene>
<organism evidence="2 3">
    <name type="scientific">Deinococcus peraridilitoris (strain DSM 19664 / LMG 22246 / CIP 109416 / KR-200)</name>
    <dbReference type="NCBI Taxonomy" id="937777"/>
    <lineage>
        <taxon>Bacteria</taxon>
        <taxon>Thermotogati</taxon>
        <taxon>Deinococcota</taxon>
        <taxon>Deinococci</taxon>
        <taxon>Deinococcales</taxon>
        <taxon>Deinococcaceae</taxon>
        <taxon>Deinococcus</taxon>
    </lineage>
</organism>
<dbReference type="RefSeq" id="WP_015236314.1">
    <property type="nucleotide sequence ID" value="NC_019793.1"/>
</dbReference>
<dbReference type="Proteomes" id="UP000010467">
    <property type="component" value="Chromosome"/>
</dbReference>
<dbReference type="PATRIC" id="fig|937777.3.peg.2555"/>
<keyword evidence="2" id="KW-0378">Hydrolase</keyword>
<dbReference type="HOGENOM" id="CLU_009942_1_0_0"/>
<proteinExistence type="predicted"/>
<evidence type="ECO:0000313" key="2">
    <source>
        <dbReference type="EMBL" id="AFZ68012.1"/>
    </source>
</evidence>
<keyword evidence="3" id="KW-1185">Reference proteome</keyword>
<sequence>MTNAAENQAPPLQLILADVRTLDPARPRAEGVLVAAGRVLKAGTREELLALAPRAEVLDHRGSLLTPGLTDAHVHLVGYGFSLGNVNLAGARSVAEVQARVRSRVQDVPEGSWVQGNGFTLSELGLHDYPSAAELDEVSPRHPVLLFSRDLHSAWANSLALRLAGVSEDTPDPEGGRIVRPLGTLLEYAKELVTRAIPAPTPTDYQVAAKRAVQDFRARGFTSVHTMGYEPPEALQAVAQLAAQGELPLRVWACVDQSRLEDFQRAGMRGGLGRGSRVEIGGLKFFADGALGSRTAWLTPPGFADGSGEGMALHSPELIRERGRAGLELGLTPVTHAIGDRANTEVLDAYADLAALARQQGVRLRIEHAQHLRPQDIARFGELGVTASVQPIHLLGDGAAIRELLPHLEATSYAFRQLLDTGALLAFGSDAPVAPPDVGANFRAALTRTDDTGTDLAPQETLSEDEVLFAYTRGGALAAGWEDYGVVRPGSWADFTLWDRLGGEARALTLS</sequence>